<dbReference type="AlphaFoldDB" id="A0AAJ8BRK7"/>
<proteinExistence type="predicted"/>
<reference evidence="1" key="2">
    <citation type="submission" date="2025-08" db="UniProtKB">
        <authorList>
            <consortium name="RefSeq"/>
        </authorList>
    </citation>
    <scope>IDENTIFICATION</scope>
</reference>
<gene>
    <name evidence="1" type="ORF">An15g05760</name>
</gene>
<reference evidence="1" key="1">
    <citation type="submission" date="2025-02" db="EMBL/GenBank/DDBJ databases">
        <authorList>
            <consortium name="NCBI Genome Project"/>
        </authorList>
    </citation>
    <scope>NUCLEOTIDE SEQUENCE</scope>
</reference>
<dbReference type="RefSeq" id="XP_059602577.1">
    <property type="nucleotide sequence ID" value="XM_059744724.1"/>
</dbReference>
<evidence type="ECO:0000313" key="1">
    <source>
        <dbReference type="RefSeq" id="XP_059602577.1"/>
    </source>
</evidence>
<name>A0AAJ8BRK7_ASPNG</name>
<dbReference type="VEuPathDB" id="FungiDB:An15g05760"/>
<organism evidence="1">
    <name type="scientific">Aspergillus niger</name>
    <dbReference type="NCBI Taxonomy" id="5061"/>
    <lineage>
        <taxon>Eukaryota</taxon>
        <taxon>Fungi</taxon>
        <taxon>Dikarya</taxon>
        <taxon>Ascomycota</taxon>
        <taxon>Pezizomycotina</taxon>
        <taxon>Eurotiomycetes</taxon>
        <taxon>Eurotiomycetidae</taxon>
        <taxon>Eurotiales</taxon>
        <taxon>Aspergillaceae</taxon>
        <taxon>Aspergillus</taxon>
        <taxon>Aspergillus subgen. Circumdati</taxon>
    </lineage>
</organism>
<accession>A0AAJ8BRK7</accession>
<dbReference type="KEGG" id="ang:An15g05760"/>
<dbReference type="GeneID" id="84593227"/>
<protein>
    <submittedName>
        <fullName evidence="1">Uncharacterized protein</fullName>
    </submittedName>
</protein>
<sequence length="125" mass="13832">MDITAYGDSPLNSGSIDEDDGTFGALLRHRGWISPTLIGLRSRHRCKQPLNSLANIPNQVKCGGLVTGSRARHPIDASCIRHLSAFALNAGGFQSTNYLLWNQYIGAIDDYTKTALLLYVLRMYY</sequence>